<dbReference type="Gene3D" id="3.30.240.20">
    <property type="entry name" value="bsu07140 like domains"/>
    <property type="match status" value="1"/>
</dbReference>
<sequence length="146" mass="16288">MESVLRALAVYIFIWLIFRVSGKRSLAQITTFDFVLLLIISEATQQALLGQDFSVTNAVIVISTMVGLDIALSLVKRRSPLMGRLIDGVPMIIVEDGQPLLDRMYRERVELEDVLAAARESQGLERLDQIKYAVLERSGGISIIPK</sequence>
<comment type="caution">
    <text evidence="9">The sequence shown here is derived from an EMBL/GenBank/DDBJ whole genome shotgun (WGS) entry which is preliminary data.</text>
</comment>
<feature type="domain" description="YetF C-terminal" evidence="8">
    <location>
        <begin position="80"/>
        <end position="146"/>
    </location>
</feature>
<name>A0ABU9DA22_9PROT</name>
<evidence type="ECO:0000256" key="6">
    <source>
        <dbReference type="ARBA" id="ARBA00023136"/>
    </source>
</evidence>
<dbReference type="InterPro" id="IPR007353">
    <property type="entry name" value="DUF421"/>
</dbReference>
<evidence type="ECO:0000256" key="5">
    <source>
        <dbReference type="ARBA" id="ARBA00022989"/>
    </source>
</evidence>
<dbReference type="Proteomes" id="UP001446205">
    <property type="component" value="Unassembled WGS sequence"/>
</dbReference>
<proteinExistence type="inferred from homology"/>
<organism evidence="9 10">
    <name type="scientific">Thermithiobacillus plumbiphilus</name>
    <dbReference type="NCBI Taxonomy" id="1729899"/>
    <lineage>
        <taxon>Bacteria</taxon>
        <taxon>Pseudomonadati</taxon>
        <taxon>Pseudomonadota</taxon>
        <taxon>Acidithiobacillia</taxon>
        <taxon>Acidithiobacillales</taxon>
        <taxon>Thermithiobacillaceae</taxon>
        <taxon>Thermithiobacillus</taxon>
    </lineage>
</organism>
<evidence type="ECO:0000256" key="7">
    <source>
        <dbReference type="SAM" id="Phobius"/>
    </source>
</evidence>
<gene>
    <name evidence="9" type="ORF">WOB96_11485</name>
</gene>
<accession>A0ABU9DA22</accession>
<evidence type="ECO:0000313" key="10">
    <source>
        <dbReference type="Proteomes" id="UP001446205"/>
    </source>
</evidence>
<keyword evidence="4 7" id="KW-0812">Transmembrane</keyword>
<dbReference type="RefSeq" id="WP_341371436.1">
    <property type="nucleotide sequence ID" value="NZ_JBBPCO010000011.1"/>
</dbReference>
<dbReference type="Pfam" id="PF04239">
    <property type="entry name" value="DUF421"/>
    <property type="match status" value="1"/>
</dbReference>
<comment type="similarity">
    <text evidence="2">Belongs to the UPF0702 family.</text>
</comment>
<evidence type="ECO:0000256" key="4">
    <source>
        <dbReference type="ARBA" id="ARBA00022692"/>
    </source>
</evidence>
<dbReference type="PANTHER" id="PTHR34582:SF6">
    <property type="entry name" value="UPF0702 TRANSMEMBRANE PROTEIN YCAP"/>
    <property type="match status" value="1"/>
</dbReference>
<reference evidence="9 10" key="1">
    <citation type="submission" date="2024-04" db="EMBL/GenBank/DDBJ databases">
        <authorList>
            <person name="Abashina T."/>
            <person name="Shaikin A."/>
        </authorList>
    </citation>
    <scope>NUCLEOTIDE SEQUENCE [LARGE SCALE GENOMIC DNA]</scope>
    <source>
        <strain evidence="9 10">AAFK</strain>
    </source>
</reference>
<dbReference type="EMBL" id="JBBPCO010000011">
    <property type="protein sequence ID" value="MEK8090381.1"/>
    <property type="molecule type" value="Genomic_DNA"/>
</dbReference>
<feature type="transmembrane region" description="Helical" evidence="7">
    <location>
        <begin position="55"/>
        <end position="75"/>
    </location>
</feature>
<evidence type="ECO:0000256" key="1">
    <source>
        <dbReference type="ARBA" id="ARBA00004651"/>
    </source>
</evidence>
<keyword evidence="10" id="KW-1185">Reference proteome</keyword>
<dbReference type="InterPro" id="IPR023090">
    <property type="entry name" value="UPF0702_alpha/beta_dom_sf"/>
</dbReference>
<keyword evidence="6 7" id="KW-0472">Membrane</keyword>
<protein>
    <submittedName>
        <fullName evidence="9">YetF domain-containing protein</fullName>
    </submittedName>
</protein>
<dbReference type="PANTHER" id="PTHR34582">
    <property type="entry name" value="UPF0702 TRANSMEMBRANE PROTEIN YCAP"/>
    <property type="match status" value="1"/>
</dbReference>
<evidence type="ECO:0000256" key="3">
    <source>
        <dbReference type="ARBA" id="ARBA00022475"/>
    </source>
</evidence>
<keyword evidence="3" id="KW-1003">Cell membrane</keyword>
<evidence type="ECO:0000256" key="2">
    <source>
        <dbReference type="ARBA" id="ARBA00006448"/>
    </source>
</evidence>
<evidence type="ECO:0000259" key="8">
    <source>
        <dbReference type="Pfam" id="PF04239"/>
    </source>
</evidence>
<comment type="subcellular location">
    <subcellularLocation>
        <location evidence="1">Cell membrane</location>
        <topology evidence="1">Multi-pass membrane protein</topology>
    </subcellularLocation>
</comment>
<evidence type="ECO:0000313" key="9">
    <source>
        <dbReference type="EMBL" id="MEK8090381.1"/>
    </source>
</evidence>
<keyword evidence="5 7" id="KW-1133">Transmembrane helix</keyword>